<organism evidence="2 3">
    <name type="scientific">Carnegiea gigantea</name>
    <dbReference type="NCBI Taxonomy" id="171969"/>
    <lineage>
        <taxon>Eukaryota</taxon>
        <taxon>Viridiplantae</taxon>
        <taxon>Streptophyta</taxon>
        <taxon>Embryophyta</taxon>
        <taxon>Tracheophyta</taxon>
        <taxon>Spermatophyta</taxon>
        <taxon>Magnoliopsida</taxon>
        <taxon>eudicotyledons</taxon>
        <taxon>Gunneridae</taxon>
        <taxon>Pentapetalae</taxon>
        <taxon>Caryophyllales</taxon>
        <taxon>Cactineae</taxon>
        <taxon>Cactaceae</taxon>
        <taxon>Cactoideae</taxon>
        <taxon>Echinocereeae</taxon>
        <taxon>Carnegiea</taxon>
    </lineage>
</organism>
<comment type="caution">
    <text evidence="2">The sequence shown here is derived from an EMBL/GenBank/DDBJ whole genome shotgun (WGS) entry which is preliminary data.</text>
</comment>
<evidence type="ECO:0000256" key="1">
    <source>
        <dbReference type="SAM" id="MobiDB-lite"/>
    </source>
</evidence>
<feature type="compositionally biased region" description="Basic and acidic residues" evidence="1">
    <location>
        <begin position="107"/>
        <end position="122"/>
    </location>
</feature>
<feature type="region of interest" description="Disordered" evidence="1">
    <location>
        <begin position="1"/>
        <end position="146"/>
    </location>
</feature>
<accession>A0A9Q1KB17</accession>
<dbReference type="EMBL" id="JAKOGI010000204">
    <property type="protein sequence ID" value="KAJ8439957.1"/>
    <property type="molecule type" value="Genomic_DNA"/>
</dbReference>
<sequence>MSLYRNDVSKGNKPSLKSKCEKKSKDIVQKRKATKKKSKKPLTKKEKRHKSHEEVGKGGKSTQKSGEKEVLNESLQRKGRLQVRMKDLRKLLRSPKRKGKLLPKPPTKLEKKELTEKAEKERRRSQRRRQLLSGDHRGLRALSKLQCKKTISEVEISDNSNV</sequence>
<gene>
    <name evidence="2" type="ORF">Cgig2_013584</name>
</gene>
<name>A0A9Q1KB17_9CARY</name>
<feature type="compositionally biased region" description="Basic residues" evidence="1">
    <location>
        <begin position="91"/>
        <end position="101"/>
    </location>
</feature>
<keyword evidence="3" id="KW-1185">Reference proteome</keyword>
<reference evidence="2" key="1">
    <citation type="submission" date="2022-04" db="EMBL/GenBank/DDBJ databases">
        <title>Carnegiea gigantea Genome sequencing and assembly v2.</title>
        <authorList>
            <person name="Copetti D."/>
            <person name="Sanderson M.J."/>
            <person name="Burquez A."/>
            <person name="Wojciechowski M.F."/>
        </authorList>
    </citation>
    <scope>NUCLEOTIDE SEQUENCE</scope>
    <source>
        <strain evidence="2">SGP5-SGP5p</strain>
        <tissue evidence="2">Aerial part</tissue>
    </source>
</reference>
<proteinExistence type="predicted"/>
<protein>
    <submittedName>
        <fullName evidence="2">Uncharacterized protein</fullName>
    </submittedName>
</protein>
<evidence type="ECO:0000313" key="2">
    <source>
        <dbReference type="EMBL" id="KAJ8439957.1"/>
    </source>
</evidence>
<dbReference type="Proteomes" id="UP001153076">
    <property type="component" value="Unassembled WGS sequence"/>
</dbReference>
<dbReference type="AlphaFoldDB" id="A0A9Q1KB17"/>
<feature type="compositionally biased region" description="Basic residues" evidence="1">
    <location>
        <begin position="30"/>
        <end position="50"/>
    </location>
</feature>
<evidence type="ECO:0000313" key="3">
    <source>
        <dbReference type="Proteomes" id="UP001153076"/>
    </source>
</evidence>
<feature type="compositionally biased region" description="Basic and acidic residues" evidence="1">
    <location>
        <begin position="18"/>
        <end position="29"/>
    </location>
</feature>